<accession>A0A161Q8Y7</accession>
<name>A0A161Q8Y7_9PROT</name>
<dbReference type="Pfam" id="PF13692">
    <property type="entry name" value="Glyco_trans_1_4"/>
    <property type="match status" value="1"/>
</dbReference>
<dbReference type="GO" id="GO:0016757">
    <property type="term" value="F:glycosyltransferase activity"/>
    <property type="evidence" value="ECO:0007669"/>
    <property type="project" value="TreeGrafter"/>
</dbReference>
<dbReference type="EMBL" id="LPZR01000002">
    <property type="protein sequence ID" value="KYO57819.1"/>
    <property type="molecule type" value="Genomic_DNA"/>
</dbReference>
<dbReference type="InterPro" id="IPR050194">
    <property type="entry name" value="Glycosyltransferase_grp1"/>
</dbReference>
<evidence type="ECO:0000313" key="2">
    <source>
        <dbReference type="Proteomes" id="UP000075787"/>
    </source>
</evidence>
<dbReference type="PANTHER" id="PTHR45947">
    <property type="entry name" value="SULFOQUINOVOSYL TRANSFERASE SQD2"/>
    <property type="match status" value="1"/>
</dbReference>
<dbReference type="CDD" id="cd03801">
    <property type="entry name" value="GT4_PimA-like"/>
    <property type="match status" value="1"/>
</dbReference>
<dbReference type="PANTHER" id="PTHR45947:SF3">
    <property type="entry name" value="SULFOQUINOVOSYL TRANSFERASE SQD2"/>
    <property type="match status" value="1"/>
</dbReference>
<proteinExistence type="predicted"/>
<evidence type="ECO:0000313" key="1">
    <source>
        <dbReference type="EMBL" id="KYO57819.1"/>
    </source>
</evidence>
<dbReference type="Proteomes" id="UP000075787">
    <property type="component" value="Unassembled WGS sequence"/>
</dbReference>
<comment type="caution">
    <text evidence="1">The sequence shown here is derived from an EMBL/GenBank/DDBJ whole genome shotgun (WGS) entry which is preliminary data.</text>
</comment>
<dbReference type="RefSeq" id="WP_062761062.1">
    <property type="nucleotide sequence ID" value="NZ_CP121045.1"/>
</dbReference>
<protein>
    <submittedName>
        <fullName evidence="1">Uncharacterized protein</fullName>
    </submittedName>
</protein>
<reference evidence="1 2" key="1">
    <citation type="submission" date="2015-12" db="EMBL/GenBank/DDBJ databases">
        <title>Genome sequence of Tistrella mobilis MCCC 1A02139.</title>
        <authorList>
            <person name="Lu L."/>
            <person name="Lai Q."/>
            <person name="Shao Z."/>
            <person name="Qian P."/>
        </authorList>
    </citation>
    <scope>NUCLEOTIDE SEQUENCE [LARGE SCALE GENOMIC DNA]</scope>
    <source>
        <strain evidence="1 2">MCCC 1A02139</strain>
    </source>
</reference>
<dbReference type="Gene3D" id="3.40.50.2000">
    <property type="entry name" value="Glycogen Phosphorylase B"/>
    <property type="match status" value="2"/>
</dbReference>
<organism evidence="1 2">
    <name type="scientific">Tistrella mobilis</name>
    <dbReference type="NCBI Taxonomy" id="171437"/>
    <lineage>
        <taxon>Bacteria</taxon>
        <taxon>Pseudomonadati</taxon>
        <taxon>Pseudomonadota</taxon>
        <taxon>Alphaproteobacteria</taxon>
        <taxon>Geminicoccales</taxon>
        <taxon>Geminicoccaceae</taxon>
        <taxon>Tistrella</taxon>
    </lineage>
</organism>
<dbReference type="AlphaFoldDB" id="A0A161Q8Y7"/>
<sequence length="398" mass="41889">MRVALYCPLKHPDHPVPSGDRRMARQIRAALRHAGHDTVLACRFGSRDGRGDPDRQARIARIGTALGQMLARRYMRPAAAGAAARPEAWITYHLYHKAPDHLGPVVAAALDIPYLVIEASDAPKRATGPWQAGFHAARHALAAADLVMPMTRLDAVCLGRLLPADRLRLLPPFLDDIGLFQAARADRDRARARLAAAAGLDPARPWLLAVGMMRAGDKLDSYRVIGRMLADPALAATPLHLLVAGDGPARAEVTAALEPAAAGRVHFLGALAPAPLAAAMAASDILVWPAVREAYGMALLEAQAAGLPVVAGRTGGVPDVVDDGVTGLLAPPEDAAALAALTRRLIDDRQTRARLAAAAGRRAASRDLAAAAAALDDALAAAALNHAARRPRPMEETR</sequence>
<dbReference type="SUPFAM" id="SSF53756">
    <property type="entry name" value="UDP-Glycosyltransferase/glycogen phosphorylase"/>
    <property type="match status" value="1"/>
</dbReference>
<dbReference type="OrthoDB" id="5443996at2"/>
<dbReference type="GeneID" id="97241541"/>
<gene>
    <name evidence="1" type="ORF">AUP44_01820</name>
</gene>